<dbReference type="Proteomes" id="UP000694044">
    <property type="component" value="Unassembled WGS sequence"/>
</dbReference>
<evidence type="ECO:0000256" key="1">
    <source>
        <dbReference type="ARBA" id="ARBA00004141"/>
    </source>
</evidence>
<keyword evidence="9" id="KW-1185">Reference proteome</keyword>
<evidence type="ECO:0000256" key="6">
    <source>
        <dbReference type="SAM" id="MobiDB-lite"/>
    </source>
</evidence>
<dbReference type="OrthoDB" id="95470at2759"/>
<feature type="transmembrane region" description="Helical" evidence="7">
    <location>
        <begin position="301"/>
        <end position="324"/>
    </location>
</feature>
<keyword evidence="4 7" id="KW-1133">Transmembrane helix</keyword>
<feature type="transmembrane region" description="Helical" evidence="7">
    <location>
        <begin position="222"/>
        <end position="243"/>
    </location>
</feature>
<dbReference type="Pfam" id="PF03092">
    <property type="entry name" value="BT1"/>
    <property type="match status" value="1"/>
</dbReference>
<evidence type="ECO:0000256" key="5">
    <source>
        <dbReference type="ARBA" id="ARBA00023136"/>
    </source>
</evidence>
<gene>
    <name evidence="8" type="ORF">PHYPSEUDO_001008</name>
</gene>
<feature type="transmembrane region" description="Helical" evidence="7">
    <location>
        <begin position="126"/>
        <end position="147"/>
    </location>
</feature>
<feature type="transmembrane region" description="Helical" evidence="7">
    <location>
        <begin position="57"/>
        <end position="73"/>
    </location>
</feature>
<keyword evidence="5 7" id="KW-0472">Membrane</keyword>
<feature type="transmembrane region" description="Helical" evidence="7">
    <location>
        <begin position="183"/>
        <end position="201"/>
    </location>
</feature>
<keyword evidence="3 7" id="KW-0812">Transmembrane</keyword>
<name>A0A8T1VX02_9STRA</name>
<evidence type="ECO:0000256" key="3">
    <source>
        <dbReference type="ARBA" id="ARBA00022692"/>
    </source>
</evidence>
<feature type="transmembrane region" description="Helical" evidence="7">
    <location>
        <begin position="351"/>
        <end position="379"/>
    </location>
</feature>
<evidence type="ECO:0000313" key="8">
    <source>
        <dbReference type="EMBL" id="KAG7385857.1"/>
    </source>
</evidence>
<dbReference type="AlphaFoldDB" id="A0A8T1VX02"/>
<evidence type="ECO:0008006" key="10">
    <source>
        <dbReference type="Google" id="ProtNLM"/>
    </source>
</evidence>
<evidence type="ECO:0000256" key="2">
    <source>
        <dbReference type="ARBA" id="ARBA00022448"/>
    </source>
</evidence>
<feature type="region of interest" description="Disordered" evidence="6">
    <location>
        <begin position="633"/>
        <end position="658"/>
    </location>
</feature>
<sequence>MTVSISVGDVDIHKRLSLVSRASQAKDVEGGYADSKTPAGGALREGGMPVLTSKDNIGLLFQYAVVGLVYGLLPETIYPFMQNYLNCSGAQVASAQQLVVLPWSFKVFYGILSDCRPIFGYRRRPYMLIGWGVCFIMLLVMCIMPIGKPYFTVASDRDIDVAEYTPEIEARINHSAPDEGAKYVIIMLLAAVGYVLSDVCADSITCELAQREPVDKRGKTQSCIYTVRTAMVIFGEILVGFFFNGKDYGGDFDFSLSFPQLMIIVAVLTVPVFPMTWFFIKEEKSEAANVREYLKNFWNLLCSRAMYQIIAYLFFSGIFANITYTGSSPVASKMVGVTPINSTLSDILSNLLFAAGIMITSNTLSDILSNLLFAAGIMITSKWGLHWNWRWMIVATGAAVIIVDCTVSLLVVWDVFRSQWFWLGPPIAVQLPYGVGWIISTFCVVELAQIGNEAAVYGLITTVSNVAQPFATSLTLAIDGPFNVTNERVQADTHSPFATSLTLAIDGPFNVTNERVQADTHSVRTDITWTIIIMYTMTIFSWVFLFLLPPQKAETQELVRKGGHSKLIGGLTAFYLMFSLVWSIMTNIMAMFDSTSCLIIAGGTEPGEDDTTSSPAIPAITACGRSQMSMGLSGAYNGDERERNPTADVVSASGAVSS</sequence>
<dbReference type="GO" id="GO:0016020">
    <property type="term" value="C:membrane"/>
    <property type="evidence" value="ECO:0007669"/>
    <property type="project" value="UniProtKB-SubCell"/>
</dbReference>
<comment type="subcellular location">
    <subcellularLocation>
        <location evidence="1">Membrane</location>
        <topology evidence="1">Multi-pass membrane protein</topology>
    </subcellularLocation>
</comment>
<feature type="transmembrane region" description="Helical" evidence="7">
    <location>
        <begin position="391"/>
        <end position="413"/>
    </location>
</feature>
<reference evidence="8" key="1">
    <citation type="submission" date="2021-02" db="EMBL/GenBank/DDBJ databases">
        <authorList>
            <person name="Palmer J.M."/>
        </authorList>
    </citation>
    <scope>NUCLEOTIDE SEQUENCE</scope>
    <source>
        <strain evidence="8">SCRP734</strain>
    </source>
</reference>
<comment type="caution">
    <text evidence="8">The sequence shown here is derived from an EMBL/GenBank/DDBJ whole genome shotgun (WGS) entry which is preliminary data.</text>
</comment>
<evidence type="ECO:0000313" key="9">
    <source>
        <dbReference type="Proteomes" id="UP000694044"/>
    </source>
</evidence>
<dbReference type="PANTHER" id="PTHR31585">
    <property type="entry name" value="FOLATE-BIOPTERIN TRANSPORTER 1, CHLOROPLASTIC"/>
    <property type="match status" value="1"/>
</dbReference>
<feature type="transmembrane region" description="Helical" evidence="7">
    <location>
        <begin position="568"/>
        <end position="592"/>
    </location>
</feature>
<feature type="transmembrane region" description="Helical" evidence="7">
    <location>
        <begin position="258"/>
        <end position="280"/>
    </location>
</feature>
<organism evidence="8 9">
    <name type="scientific">Phytophthora pseudosyringae</name>
    <dbReference type="NCBI Taxonomy" id="221518"/>
    <lineage>
        <taxon>Eukaryota</taxon>
        <taxon>Sar</taxon>
        <taxon>Stramenopiles</taxon>
        <taxon>Oomycota</taxon>
        <taxon>Peronosporomycetes</taxon>
        <taxon>Peronosporales</taxon>
        <taxon>Peronosporaceae</taxon>
        <taxon>Phytophthora</taxon>
    </lineage>
</organism>
<protein>
    <recommendedName>
        <fullName evidence="10">Folate-Biopterin Transporter (FBT) family</fullName>
    </recommendedName>
</protein>
<dbReference type="PANTHER" id="PTHR31585:SF5">
    <property type="entry name" value="RNA-BINDING S4 DOMAIN-CONTAINING PROTEIN"/>
    <property type="match status" value="1"/>
</dbReference>
<feature type="compositionally biased region" description="Low complexity" evidence="6">
    <location>
        <begin position="647"/>
        <end position="658"/>
    </location>
</feature>
<keyword evidence="2" id="KW-0813">Transport</keyword>
<dbReference type="EMBL" id="JAGDFM010000113">
    <property type="protein sequence ID" value="KAG7385857.1"/>
    <property type="molecule type" value="Genomic_DNA"/>
</dbReference>
<feature type="transmembrane region" description="Helical" evidence="7">
    <location>
        <begin position="527"/>
        <end position="548"/>
    </location>
</feature>
<accession>A0A8T1VX02</accession>
<evidence type="ECO:0000256" key="7">
    <source>
        <dbReference type="SAM" id="Phobius"/>
    </source>
</evidence>
<proteinExistence type="predicted"/>
<evidence type="ECO:0000256" key="4">
    <source>
        <dbReference type="ARBA" id="ARBA00022989"/>
    </source>
</evidence>
<dbReference type="InterPro" id="IPR039309">
    <property type="entry name" value="BT1"/>
</dbReference>